<keyword evidence="6" id="KW-0862">Zinc</keyword>
<feature type="binding site" evidence="6">
    <location>
        <position position="243"/>
    </location>
    <ligand>
        <name>Zn(2+)</name>
        <dbReference type="ChEBI" id="CHEBI:29105"/>
        <label>2</label>
    </ligand>
</feature>
<feature type="domain" description="Dihydroorotase catalytic" evidence="7">
    <location>
        <begin position="62"/>
        <end position="246"/>
    </location>
</feature>
<dbReference type="RefSeq" id="WP_098061535.1">
    <property type="nucleotide sequence ID" value="NZ_PDEP01000003.1"/>
</dbReference>
<dbReference type="Gene3D" id="2.30.40.10">
    <property type="entry name" value="Urease, subunit C, domain 1"/>
    <property type="match status" value="1"/>
</dbReference>
<keyword evidence="9" id="KW-1185">Reference proteome</keyword>
<evidence type="ECO:0000313" key="8">
    <source>
        <dbReference type="EMBL" id="PEN08493.1"/>
    </source>
</evidence>
<dbReference type="Pfam" id="PF12890">
    <property type="entry name" value="DHOase"/>
    <property type="match status" value="1"/>
</dbReference>
<dbReference type="SUPFAM" id="SSF51556">
    <property type="entry name" value="Metallo-dependent hydrolases"/>
    <property type="match status" value="1"/>
</dbReference>
<keyword evidence="3 6" id="KW-0479">Metal-binding</keyword>
<evidence type="ECO:0000256" key="3">
    <source>
        <dbReference type="ARBA" id="ARBA00022723"/>
    </source>
</evidence>
<evidence type="ECO:0000256" key="6">
    <source>
        <dbReference type="HAMAP-Rule" id="MF_00220"/>
    </source>
</evidence>
<comment type="catalytic activity">
    <reaction evidence="6">
        <text>(S)-dihydroorotate + H2O = N-carbamoyl-L-aspartate + H(+)</text>
        <dbReference type="Rhea" id="RHEA:24296"/>
        <dbReference type="ChEBI" id="CHEBI:15377"/>
        <dbReference type="ChEBI" id="CHEBI:15378"/>
        <dbReference type="ChEBI" id="CHEBI:30864"/>
        <dbReference type="ChEBI" id="CHEBI:32814"/>
        <dbReference type="EC" id="3.5.2.3"/>
    </reaction>
</comment>
<dbReference type="Proteomes" id="UP000221024">
    <property type="component" value="Unassembled WGS sequence"/>
</dbReference>
<feature type="binding site" evidence="6">
    <location>
        <position position="106"/>
    </location>
    <ligand>
        <name>substrate</name>
    </ligand>
</feature>
<comment type="pathway">
    <text evidence="6">Pyrimidine metabolism; UMP biosynthesis via de novo pathway; (S)-dihydroorotate from bicarbonate: step 3/3.</text>
</comment>
<feature type="binding site" evidence="6">
    <location>
        <position position="72"/>
    </location>
    <ligand>
        <name>Zn(2+)</name>
        <dbReference type="ChEBI" id="CHEBI:29105"/>
        <label>1</label>
    </ligand>
</feature>
<dbReference type="PANTHER" id="PTHR43668:SF2">
    <property type="entry name" value="ALLANTOINASE"/>
    <property type="match status" value="1"/>
</dbReference>
<dbReference type="InterPro" id="IPR011059">
    <property type="entry name" value="Metal-dep_hydrolase_composite"/>
</dbReference>
<dbReference type="GO" id="GO:0044205">
    <property type="term" value="P:'de novo' UMP biosynthetic process"/>
    <property type="evidence" value="ECO:0007669"/>
    <property type="project" value="UniProtKB-UniRule"/>
</dbReference>
<feature type="active site" evidence="6">
    <location>
        <position position="318"/>
    </location>
</feature>
<feature type="binding site" evidence="6">
    <location>
        <position position="163"/>
    </location>
    <ligand>
        <name>Zn(2+)</name>
        <dbReference type="ChEBI" id="CHEBI:29105"/>
        <label>2</label>
    </ligand>
</feature>
<keyword evidence="4 6" id="KW-0378">Hydrolase</keyword>
<comment type="caution">
    <text evidence="6">Lacks conserved residue(s) required for the propagation of feature annotation.</text>
</comment>
<evidence type="ECO:0000256" key="4">
    <source>
        <dbReference type="ARBA" id="ARBA00022801"/>
    </source>
</evidence>
<dbReference type="InterPro" id="IPR032466">
    <property type="entry name" value="Metal_Hydrolase"/>
</dbReference>
<reference evidence="8 9" key="1">
    <citation type="submission" date="2017-10" db="EMBL/GenBank/DDBJ databases">
        <title>Draft genome of Longimonas halophila.</title>
        <authorList>
            <person name="Goh K.M."/>
            <person name="Shamsir M.S."/>
            <person name="Lim S.W."/>
        </authorList>
    </citation>
    <scope>NUCLEOTIDE SEQUENCE [LARGE SCALE GENOMIC DNA]</scope>
    <source>
        <strain evidence="8 9">KCTC 42399</strain>
    </source>
</reference>
<dbReference type="GO" id="GO:0006145">
    <property type="term" value="P:purine nucleobase catabolic process"/>
    <property type="evidence" value="ECO:0007669"/>
    <property type="project" value="TreeGrafter"/>
</dbReference>
<protein>
    <recommendedName>
        <fullName evidence="6">Dihydroorotase</fullName>
        <shortName evidence="6">DHOase</shortName>
        <ecNumber evidence="6">3.5.2.3</ecNumber>
    </recommendedName>
</protein>
<evidence type="ECO:0000256" key="2">
    <source>
        <dbReference type="ARBA" id="ARBA00010286"/>
    </source>
</evidence>
<dbReference type="InterPro" id="IPR004722">
    <property type="entry name" value="DHOase"/>
</dbReference>
<feature type="binding site" evidence="6">
    <location>
        <position position="74"/>
    </location>
    <ligand>
        <name>Zn(2+)</name>
        <dbReference type="ChEBI" id="CHEBI:29105"/>
        <label>1</label>
    </ligand>
</feature>
<evidence type="ECO:0000256" key="1">
    <source>
        <dbReference type="ARBA" id="ARBA00002368"/>
    </source>
</evidence>
<comment type="caution">
    <text evidence="8">The sequence shown here is derived from an EMBL/GenBank/DDBJ whole genome shotgun (WGS) entry which is preliminary data.</text>
</comment>
<gene>
    <name evidence="6" type="primary">pyrC</name>
    <name evidence="8" type="ORF">CRI93_05135</name>
</gene>
<organism evidence="8 9">
    <name type="scientific">Longimonas halophila</name>
    <dbReference type="NCBI Taxonomy" id="1469170"/>
    <lineage>
        <taxon>Bacteria</taxon>
        <taxon>Pseudomonadati</taxon>
        <taxon>Rhodothermota</taxon>
        <taxon>Rhodothermia</taxon>
        <taxon>Rhodothermales</taxon>
        <taxon>Salisaetaceae</taxon>
        <taxon>Longimonas</taxon>
    </lineage>
</organism>
<evidence type="ECO:0000259" key="7">
    <source>
        <dbReference type="Pfam" id="PF12890"/>
    </source>
</evidence>
<dbReference type="GO" id="GO:0008270">
    <property type="term" value="F:zinc ion binding"/>
    <property type="evidence" value="ECO:0007669"/>
    <property type="project" value="UniProtKB-UniRule"/>
</dbReference>
<dbReference type="InterPro" id="IPR050138">
    <property type="entry name" value="DHOase/Allantoinase_Hydrolase"/>
</dbReference>
<dbReference type="OrthoDB" id="9765462at2"/>
<evidence type="ECO:0000256" key="5">
    <source>
        <dbReference type="ARBA" id="ARBA00022975"/>
    </source>
</evidence>
<dbReference type="InterPro" id="IPR002195">
    <property type="entry name" value="Dihydroorotase_CS"/>
</dbReference>
<dbReference type="GO" id="GO:0004038">
    <property type="term" value="F:allantoinase activity"/>
    <property type="evidence" value="ECO:0007669"/>
    <property type="project" value="TreeGrafter"/>
</dbReference>
<dbReference type="GO" id="GO:0004151">
    <property type="term" value="F:dihydroorotase activity"/>
    <property type="evidence" value="ECO:0007669"/>
    <property type="project" value="UniProtKB-UniRule"/>
</dbReference>
<comment type="cofactor">
    <cofactor evidence="6">
        <name>Zn(2+)</name>
        <dbReference type="ChEBI" id="CHEBI:29105"/>
    </cofactor>
    <text evidence="6">Binds 2 Zn(2+) ions per subunit.</text>
</comment>
<comment type="function">
    <text evidence="1 6">Catalyzes the reversible cyclization of carbamoyl aspartate to dihydroorotate.</text>
</comment>
<dbReference type="PANTHER" id="PTHR43668">
    <property type="entry name" value="ALLANTOINASE"/>
    <property type="match status" value="1"/>
</dbReference>
<accession>A0A2H3NZR9</accession>
<evidence type="ECO:0000313" key="9">
    <source>
        <dbReference type="Proteomes" id="UP000221024"/>
    </source>
</evidence>
<dbReference type="NCBIfam" id="TIGR00857">
    <property type="entry name" value="pyrC_multi"/>
    <property type="match status" value="1"/>
</dbReference>
<dbReference type="GO" id="GO:0005737">
    <property type="term" value="C:cytoplasm"/>
    <property type="evidence" value="ECO:0007669"/>
    <property type="project" value="TreeGrafter"/>
</dbReference>
<name>A0A2H3NZR9_9BACT</name>
<sequence length="442" mass="46977">MPADYAESRPNVLLHGGTVIDPYAETATRADVLIRNGHIDTVAADLDADVSDAVPRIDCSGQHISPGWMDMHVHLREPGFEHKETIASGTRAAAFGGFTEVACMPNTNPPLDTRASVGFVKHRAEEGPVAVHPIGCVSKERAGKTLAEMASMAEEGAVAFSDDGAPVHNAGLMRRALEYSTMLDVPIINHMEEPSLNPDGHMHEGAVATRLGMPGIPACSEDVMIARDIELARLTGGHVHVAHIATARGVELVRRAKSDGIEVTAEVCTHHLALTDDAVEASGLSTHTKMHPPLRSAADVSALKAGLADGTIDAICTDHAPHAPHEKDVPFPEAPNGILGLETAWGLVGRHLLAPGVCSLMQAVQALTVAPRRILRLPAPTFEPGAPANLTVFDPDTRWTFTEGHIRSKSQNTPFVDTELVGKAHGIYRNGQWVACDAVPAR</sequence>
<dbReference type="EMBL" id="PDEP01000003">
    <property type="protein sequence ID" value="PEN08493.1"/>
    <property type="molecule type" value="Genomic_DNA"/>
</dbReference>
<dbReference type="Gene3D" id="3.20.20.140">
    <property type="entry name" value="Metal-dependent hydrolases"/>
    <property type="match status" value="1"/>
</dbReference>
<dbReference type="CDD" id="cd01317">
    <property type="entry name" value="DHOase_IIa"/>
    <property type="match status" value="1"/>
</dbReference>
<feature type="binding site" evidence="6">
    <location>
        <begin position="74"/>
        <end position="76"/>
    </location>
    <ligand>
        <name>substrate</name>
    </ligand>
</feature>
<proteinExistence type="inferred from homology"/>
<dbReference type="EC" id="3.5.2.3" evidence="6"/>
<dbReference type="HAMAP" id="MF_00220_B">
    <property type="entry name" value="PyrC_classI_B"/>
    <property type="match status" value="1"/>
</dbReference>
<keyword evidence="5 6" id="KW-0665">Pyrimidine biosynthesis</keyword>
<dbReference type="SUPFAM" id="SSF51338">
    <property type="entry name" value="Composite domain of metallo-dependent hydrolases"/>
    <property type="match status" value="1"/>
</dbReference>
<feature type="binding site" evidence="6">
    <location>
        <position position="163"/>
    </location>
    <ligand>
        <name>Zn(2+)</name>
        <dbReference type="ChEBI" id="CHEBI:29105"/>
        <label>1</label>
    </ligand>
</feature>
<feature type="binding site" evidence="6">
    <location>
        <position position="190"/>
    </location>
    <ligand>
        <name>Zn(2+)</name>
        <dbReference type="ChEBI" id="CHEBI:29105"/>
        <label>2</label>
    </ligand>
</feature>
<feature type="binding site" evidence="6">
    <location>
        <position position="318"/>
    </location>
    <ligand>
        <name>Zn(2+)</name>
        <dbReference type="ChEBI" id="CHEBI:29105"/>
        <label>1</label>
    </ligand>
</feature>
<comment type="similarity">
    <text evidence="2 6">Belongs to the metallo-dependent hydrolases superfamily. DHOase family. Class I DHOase subfamily.</text>
</comment>
<dbReference type="InterPro" id="IPR024403">
    <property type="entry name" value="DHOase_cat"/>
</dbReference>
<dbReference type="UniPathway" id="UPA00070">
    <property type="reaction ID" value="UER00117"/>
</dbReference>
<feature type="binding site" evidence="6">
    <location>
        <position position="322"/>
    </location>
    <ligand>
        <name>substrate</name>
    </ligand>
</feature>
<dbReference type="AlphaFoldDB" id="A0A2H3NZR9"/>
<dbReference type="PROSITE" id="PS00482">
    <property type="entry name" value="DIHYDROOROTASE_1"/>
    <property type="match status" value="1"/>
</dbReference>